<evidence type="ECO:0000256" key="1">
    <source>
        <dbReference type="ARBA" id="ARBA00023125"/>
    </source>
</evidence>
<dbReference type="Gramene" id="Solyc02g038790.2.1">
    <property type="protein sequence ID" value="Solyc02g038790.2.1"/>
    <property type="gene ID" value="Solyc02g038790.2"/>
</dbReference>
<reference evidence="3" key="1">
    <citation type="journal article" date="2012" name="Nature">
        <title>The tomato genome sequence provides insights into fleshy fruit evolution.</title>
        <authorList>
            <consortium name="Tomato Genome Consortium"/>
        </authorList>
    </citation>
    <scope>NUCLEOTIDE SEQUENCE [LARGE SCALE GENOMIC DNA]</scope>
    <source>
        <strain evidence="3">cv. Heinz 1706</strain>
    </source>
</reference>
<sequence length="196" mass="22045">VKHYQKEDCPSEVGSRSQQHTYQSINGSSYERRDCLKKSEERLSSKSLAIWKYPPKFHLNKKWRLVDGKESEEAIKQVNRKRTVIEAVFHNKFAFPPNQTPVVRTISVEEEPTHDLTILVATTVAALQEQGSLIDANLLVRLLLNLMNERSMDTDAVSLNAAHAGSVKFVPLTMTKPETSVNEQGAPSTANIREST</sequence>
<dbReference type="EnsemblPlants" id="Solyc02g038790.2.1">
    <property type="protein sequence ID" value="Solyc02g038790.2.1"/>
    <property type="gene ID" value="Solyc02g038790.2"/>
</dbReference>
<accession>A0A3Q7EXV0</accession>
<keyword evidence="4" id="KW-1185">Reference proteome</keyword>
<dbReference type="Proteomes" id="UP000004994">
    <property type="component" value="Chromosome 2"/>
</dbReference>
<dbReference type="PANTHER" id="PTHR33400:SF11">
    <property type="entry name" value="C3H1-TYPE DOMAIN-CONTAINING PROTEIN"/>
    <property type="match status" value="1"/>
</dbReference>
<organism evidence="3">
    <name type="scientific">Solanum lycopersicum</name>
    <name type="common">Tomato</name>
    <name type="synonym">Lycopersicon esculentum</name>
    <dbReference type="NCBI Taxonomy" id="4081"/>
    <lineage>
        <taxon>Eukaryota</taxon>
        <taxon>Viridiplantae</taxon>
        <taxon>Streptophyta</taxon>
        <taxon>Embryophyta</taxon>
        <taxon>Tracheophyta</taxon>
        <taxon>Spermatophyta</taxon>
        <taxon>Magnoliopsida</taxon>
        <taxon>eudicotyledons</taxon>
        <taxon>Gunneridae</taxon>
        <taxon>Pentapetalae</taxon>
        <taxon>asterids</taxon>
        <taxon>lamiids</taxon>
        <taxon>Solanales</taxon>
        <taxon>Solanaceae</taxon>
        <taxon>Solanoideae</taxon>
        <taxon>Solaneae</taxon>
        <taxon>Solanum</taxon>
        <taxon>Solanum subgen. Lycopersicon</taxon>
    </lineage>
</organism>
<evidence type="ECO:0000313" key="4">
    <source>
        <dbReference type="Proteomes" id="UP000004994"/>
    </source>
</evidence>
<keyword evidence="1" id="KW-0238">DNA-binding</keyword>
<reference evidence="3" key="2">
    <citation type="submission" date="2019-01" db="UniProtKB">
        <authorList>
            <consortium name="EnsemblPlants"/>
        </authorList>
    </citation>
    <scope>IDENTIFICATION</scope>
    <source>
        <strain evidence="3">cv. Heinz 1706</strain>
    </source>
</reference>
<feature type="region of interest" description="Disordered" evidence="2">
    <location>
        <begin position="1"/>
        <end position="26"/>
    </location>
</feature>
<dbReference type="GO" id="GO:0003677">
    <property type="term" value="F:DNA binding"/>
    <property type="evidence" value="ECO:0007669"/>
    <property type="project" value="UniProtKB-KW"/>
</dbReference>
<protein>
    <submittedName>
        <fullName evidence="3">Uncharacterized protein</fullName>
    </submittedName>
</protein>
<evidence type="ECO:0000256" key="2">
    <source>
        <dbReference type="SAM" id="MobiDB-lite"/>
    </source>
</evidence>
<proteinExistence type="predicted"/>
<feature type="compositionally biased region" description="Polar residues" evidence="2">
    <location>
        <begin position="14"/>
        <end position="26"/>
    </location>
</feature>
<dbReference type="InParanoid" id="A0A3Q7EXV0"/>
<evidence type="ECO:0000313" key="3">
    <source>
        <dbReference type="EnsemblPlants" id="Solyc02g038790.2.1"/>
    </source>
</evidence>
<feature type="region of interest" description="Disordered" evidence="2">
    <location>
        <begin position="176"/>
        <end position="196"/>
    </location>
</feature>
<name>A0A3Q7EXV0_SOLLC</name>
<dbReference type="PANTHER" id="PTHR33400">
    <property type="entry name" value="ZINC FINGER CCCH DOMAIN-CONTAINING PROTEIN 6-RELATED"/>
    <property type="match status" value="1"/>
</dbReference>
<dbReference type="PaxDb" id="4081-Solyc02g038790.1.1"/>
<dbReference type="AlphaFoldDB" id="A0A3Q7EXV0"/>